<sequence precursor="true">MKSFSLLAFVACIVAGVALYAQQNERASQIPKGPAGPPSVAKPATKAKPAAKGKGRPAAVGPAIGGNTATPVGLIKAAKDFSVELLYSVEGAEQGSWVNLCSDDKGRIYASDQFGGLYRFTPPAPGAKLDPKAIEKVPADVRAVNGMLFAFGALYVGVNDYEQKMQSGLYRITDSDSDDKLDKVELLRAIDSKGDHGVHAVVLTPDGKGLYLVCGNNAILTETPDSSPVPKIWGDDHLLPRMPDGRGHNVNVLAPGGIIYRVSPDGKEFKIYANGFRNIFDASVNHDGELFTYDADMEYDFNTSWYRPTRINHVVSGAEFGWRNGAGKYPEFYPDNLPATLNIGPGSPTGTTFGYGAKFPAKYQKAFFVLDWSWGKVYAVHLQEQGSSYTATKEEFLSGAPLPVTDAIIHPQDGAMYFAIGGRRVQSGLYRVTYTGSESTAPVEAQATKSAARDLRHQLEAFHGKQDPAALDVAWPHLNHPDRFIRWAARTIVEHQPAATWQERALSESDSTKQLELLMALARVAGDCPSHRAKDAVIDTATRDKIIAALLKLDWSKLTQDERLSFVRTLQIVLHRFGNPDDATVVAVIAKLDPAFPADNFELNWLLCETLGYLQAPNTAAKGMALIAASSSQEPQLEYARSLRFLKTGWTKELRTAQLEWFLKAANYRGGASFAKFVEFIRNDTLSTFSESEKAELAELIAKKPEEKSAIENVGEMFAGRTANNWTLEELSAATKTDLKHRSFDKGRKVFAAAACFTCHRFGNAGGMTGPDLSTAGRRYSPHDFLDQIINPSKVINEQFSAVVVLTDSGMVVSGVVVNLNGDSMTINTDLTDPNKRVNIDRKEIEEIQQSTTSPMPANLLSLLTKEEVLDLVAYVLSGGDPQHEMFKP</sequence>
<keyword evidence="9" id="KW-1185">Reference proteome</keyword>
<keyword evidence="2 4" id="KW-0479">Metal-binding</keyword>
<keyword evidence="1 4" id="KW-0349">Heme</keyword>
<evidence type="ECO:0000256" key="3">
    <source>
        <dbReference type="ARBA" id="ARBA00023004"/>
    </source>
</evidence>
<dbReference type="InterPro" id="IPR011041">
    <property type="entry name" value="Quinoprot_gluc/sorb_DH_b-prop"/>
</dbReference>
<dbReference type="Proteomes" id="UP000001887">
    <property type="component" value="Chromosome"/>
</dbReference>
<feature type="domain" description="Cytochrome c" evidence="7">
    <location>
        <begin position="742"/>
        <end position="880"/>
    </location>
</feature>
<dbReference type="SUPFAM" id="SSF50952">
    <property type="entry name" value="Soluble quinoprotein glucose dehydrogenase"/>
    <property type="match status" value="1"/>
</dbReference>
<dbReference type="GO" id="GO:0009055">
    <property type="term" value="F:electron transfer activity"/>
    <property type="evidence" value="ECO:0007669"/>
    <property type="project" value="InterPro"/>
</dbReference>
<feature type="compositionally biased region" description="Low complexity" evidence="5">
    <location>
        <begin position="38"/>
        <end position="48"/>
    </location>
</feature>
<dbReference type="SUPFAM" id="SSF46626">
    <property type="entry name" value="Cytochrome c"/>
    <property type="match status" value="1"/>
</dbReference>
<dbReference type="NCBIfam" id="TIGR02603">
    <property type="entry name" value="CxxCH_TIGR02603"/>
    <property type="match status" value="1"/>
</dbReference>
<keyword evidence="6" id="KW-0732">Signal</keyword>
<dbReference type="HOGENOM" id="CLU_313501_0_0_0"/>
<dbReference type="eggNOG" id="COG2133">
    <property type="taxonomic scope" value="Bacteria"/>
</dbReference>
<dbReference type="PROSITE" id="PS00018">
    <property type="entry name" value="EF_HAND_1"/>
    <property type="match status" value="1"/>
</dbReference>
<name>D2QYH8_PIRSD</name>
<evidence type="ECO:0000256" key="2">
    <source>
        <dbReference type="ARBA" id="ARBA00022723"/>
    </source>
</evidence>
<evidence type="ECO:0000313" key="9">
    <source>
        <dbReference type="Proteomes" id="UP000001887"/>
    </source>
</evidence>
<feature type="chain" id="PRO_5003034390" evidence="6">
    <location>
        <begin position="21"/>
        <end position="889"/>
    </location>
</feature>
<dbReference type="GO" id="GO:0046872">
    <property type="term" value="F:metal ion binding"/>
    <property type="evidence" value="ECO:0007669"/>
    <property type="project" value="UniProtKB-KW"/>
</dbReference>
<keyword evidence="3 4" id="KW-0408">Iron</keyword>
<dbReference type="InterPro" id="IPR036909">
    <property type="entry name" value="Cyt_c-like_dom_sf"/>
</dbReference>
<dbReference type="Pfam" id="PF00034">
    <property type="entry name" value="Cytochrom_C"/>
    <property type="match status" value="1"/>
</dbReference>
<feature type="region of interest" description="Disordered" evidence="5">
    <location>
        <begin position="27"/>
        <end position="62"/>
    </location>
</feature>
<protein>
    <submittedName>
        <fullName evidence="8">Heme-binding protein</fullName>
    </submittedName>
</protein>
<organism evidence="8 9">
    <name type="scientific">Pirellula staleyi (strain ATCC 27377 / DSM 6068 / ICPB 4128)</name>
    <name type="common">Pirella staleyi</name>
    <dbReference type="NCBI Taxonomy" id="530564"/>
    <lineage>
        <taxon>Bacteria</taxon>
        <taxon>Pseudomonadati</taxon>
        <taxon>Planctomycetota</taxon>
        <taxon>Planctomycetia</taxon>
        <taxon>Pirellulales</taxon>
        <taxon>Pirellulaceae</taxon>
        <taxon>Pirellula</taxon>
    </lineage>
</organism>
<proteinExistence type="predicted"/>
<evidence type="ECO:0000313" key="8">
    <source>
        <dbReference type="EMBL" id="ADB18137.1"/>
    </source>
</evidence>
<reference evidence="8 9" key="1">
    <citation type="journal article" date="2009" name="Stand. Genomic Sci.">
        <title>Complete genome sequence of Pirellula staleyi type strain (ATCC 27377).</title>
        <authorList>
            <person name="Clum A."/>
            <person name="Tindall B.J."/>
            <person name="Sikorski J."/>
            <person name="Ivanova N."/>
            <person name="Mavrommatis K."/>
            <person name="Lucas S."/>
            <person name="Glavina del Rio T."/>
            <person name="Nolan M."/>
            <person name="Chen F."/>
            <person name="Tice H."/>
            <person name="Pitluck S."/>
            <person name="Cheng J.F."/>
            <person name="Chertkov O."/>
            <person name="Brettin T."/>
            <person name="Han C."/>
            <person name="Detter J.C."/>
            <person name="Kuske C."/>
            <person name="Bruce D."/>
            <person name="Goodwin L."/>
            <person name="Ovchinikova G."/>
            <person name="Pati A."/>
            <person name="Mikhailova N."/>
            <person name="Chen A."/>
            <person name="Palaniappan K."/>
            <person name="Land M."/>
            <person name="Hauser L."/>
            <person name="Chang Y.J."/>
            <person name="Jeffries C.D."/>
            <person name="Chain P."/>
            <person name="Rohde M."/>
            <person name="Goker M."/>
            <person name="Bristow J."/>
            <person name="Eisen J.A."/>
            <person name="Markowitz V."/>
            <person name="Hugenholtz P."/>
            <person name="Kyrpides N.C."/>
            <person name="Klenk H.P."/>
            <person name="Lapidus A."/>
        </authorList>
    </citation>
    <scope>NUCLEOTIDE SEQUENCE [LARGE SCALE GENOMIC DNA]</scope>
    <source>
        <strain evidence="9">ATCC 27377 / DSM 6068 / ICPB 4128</strain>
    </source>
</reference>
<evidence type="ECO:0000256" key="1">
    <source>
        <dbReference type="ARBA" id="ARBA00022617"/>
    </source>
</evidence>
<gene>
    <name evidence="8" type="ordered locus">Psta_3475</name>
</gene>
<feature type="signal peptide" evidence="6">
    <location>
        <begin position="1"/>
        <end position="20"/>
    </location>
</feature>
<dbReference type="AlphaFoldDB" id="D2QYH8"/>
<dbReference type="GO" id="GO:0020037">
    <property type="term" value="F:heme binding"/>
    <property type="evidence" value="ECO:0007669"/>
    <property type="project" value="InterPro"/>
</dbReference>
<dbReference type="KEGG" id="psl:Psta_3475"/>
<dbReference type="eggNOG" id="COG2010">
    <property type="taxonomic scope" value="Bacteria"/>
</dbReference>
<dbReference type="OrthoDB" id="223239at2"/>
<dbReference type="Gene3D" id="1.10.760.10">
    <property type="entry name" value="Cytochrome c-like domain"/>
    <property type="match status" value="1"/>
</dbReference>
<dbReference type="PROSITE" id="PS51007">
    <property type="entry name" value="CYTC"/>
    <property type="match status" value="1"/>
</dbReference>
<evidence type="ECO:0000256" key="5">
    <source>
        <dbReference type="SAM" id="MobiDB-lite"/>
    </source>
</evidence>
<dbReference type="InterPro" id="IPR013427">
    <property type="entry name" value="Haem-bd_dom_put"/>
</dbReference>
<dbReference type="PANTHER" id="PTHR33546">
    <property type="entry name" value="LARGE, MULTIFUNCTIONAL SECRETED PROTEIN-RELATED"/>
    <property type="match status" value="1"/>
</dbReference>
<dbReference type="EMBL" id="CP001848">
    <property type="protein sequence ID" value="ADB18137.1"/>
    <property type="molecule type" value="Genomic_DNA"/>
</dbReference>
<dbReference type="InterPro" id="IPR018247">
    <property type="entry name" value="EF_Hand_1_Ca_BS"/>
</dbReference>
<dbReference type="Gene3D" id="2.120.10.30">
    <property type="entry name" value="TolB, C-terminal domain"/>
    <property type="match status" value="1"/>
</dbReference>
<dbReference type="PANTHER" id="PTHR33546:SF1">
    <property type="entry name" value="LARGE, MULTIFUNCTIONAL SECRETED PROTEIN"/>
    <property type="match status" value="1"/>
</dbReference>
<evidence type="ECO:0000256" key="4">
    <source>
        <dbReference type="PROSITE-ProRule" id="PRU00433"/>
    </source>
</evidence>
<dbReference type="InterPro" id="IPR011042">
    <property type="entry name" value="6-blade_b-propeller_TolB-like"/>
</dbReference>
<evidence type="ECO:0000256" key="6">
    <source>
        <dbReference type="SAM" id="SignalP"/>
    </source>
</evidence>
<dbReference type="STRING" id="530564.Psta_3475"/>
<evidence type="ECO:0000259" key="7">
    <source>
        <dbReference type="PROSITE" id="PS51007"/>
    </source>
</evidence>
<accession>D2QYH8</accession>
<dbReference type="InterPro" id="IPR009056">
    <property type="entry name" value="Cyt_c-like_dom"/>
</dbReference>